<accession>A0A1S3DJS5</accession>
<evidence type="ECO:0000313" key="12">
    <source>
        <dbReference type="RefSeq" id="XP_008483156.1"/>
    </source>
</evidence>
<evidence type="ECO:0000256" key="5">
    <source>
        <dbReference type="ARBA" id="ARBA00022801"/>
    </source>
</evidence>
<dbReference type="GO" id="GO:0042742">
    <property type="term" value="P:defense response to bacterium"/>
    <property type="evidence" value="ECO:0007669"/>
    <property type="project" value="UniProtKB-KW"/>
</dbReference>
<dbReference type="KEGG" id="dci:103519847"/>
<dbReference type="InterPro" id="IPR023346">
    <property type="entry name" value="Lysozyme-like_dom_sf"/>
</dbReference>
<dbReference type="InterPro" id="IPR008597">
    <property type="entry name" value="Invert_lysozyme"/>
</dbReference>
<evidence type="ECO:0000256" key="9">
    <source>
        <dbReference type="PIRSR" id="PIRSR608597-3"/>
    </source>
</evidence>
<dbReference type="SUPFAM" id="SSF53955">
    <property type="entry name" value="Lysozyme-like"/>
    <property type="match status" value="1"/>
</dbReference>
<dbReference type="STRING" id="121845.A0A1S3DJS5"/>
<gene>
    <name evidence="12" type="primary">LOC103519847</name>
</gene>
<dbReference type="CDD" id="cd16890">
    <property type="entry name" value="lyz_i"/>
    <property type="match status" value="1"/>
</dbReference>
<keyword evidence="3" id="KW-0929">Antimicrobial</keyword>
<keyword evidence="7 9" id="KW-1015">Disulfide bond</keyword>
<dbReference type="GeneID" id="103519847"/>
<sequence length="159" mass="17906">MAASPKHYVWFLVYFCSLLIIIQGAKYVSNLGPLCMKCLCHASTSCNVSFGCQRGYCGPFYIPRHYWVDSGRVTLPDDDPDRDNAFADCSRDYMCSQKIVENYMAKWGMDCNRDGVTDCNDYAALLFYGKDECEKSLSSTNFGRRYATCNPSSGIPLLV</sequence>
<keyword evidence="10" id="KW-0732">Signal</keyword>
<feature type="disulfide bond" evidence="9">
    <location>
        <begin position="89"/>
        <end position="95"/>
    </location>
</feature>
<dbReference type="GO" id="GO:0031640">
    <property type="term" value="P:killing of cells of another organism"/>
    <property type="evidence" value="ECO:0007669"/>
    <property type="project" value="UniProtKB-KW"/>
</dbReference>
<dbReference type="Gene3D" id="1.10.530.10">
    <property type="match status" value="1"/>
</dbReference>
<evidence type="ECO:0000256" key="3">
    <source>
        <dbReference type="ARBA" id="ARBA00022529"/>
    </source>
</evidence>
<dbReference type="PANTHER" id="PTHR11195:SF13">
    <property type="entry name" value="INVERTEBRATE-TYPE LYSOZYME 2-RELATED"/>
    <property type="match status" value="1"/>
</dbReference>
<dbReference type="PaxDb" id="121845-A0A1S3DJS5"/>
<evidence type="ECO:0000256" key="4">
    <source>
        <dbReference type="ARBA" id="ARBA00022638"/>
    </source>
</evidence>
<organism evidence="11 12">
    <name type="scientific">Diaphorina citri</name>
    <name type="common">Asian citrus psyllid</name>
    <dbReference type="NCBI Taxonomy" id="121845"/>
    <lineage>
        <taxon>Eukaryota</taxon>
        <taxon>Metazoa</taxon>
        <taxon>Ecdysozoa</taxon>
        <taxon>Arthropoda</taxon>
        <taxon>Hexapoda</taxon>
        <taxon>Insecta</taxon>
        <taxon>Pterygota</taxon>
        <taxon>Neoptera</taxon>
        <taxon>Paraneoptera</taxon>
        <taxon>Hemiptera</taxon>
        <taxon>Sternorrhyncha</taxon>
        <taxon>Psylloidea</taxon>
        <taxon>Psyllidae</taxon>
        <taxon>Diaphorininae</taxon>
        <taxon>Diaphorina</taxon>
    </lineage>
</organism>
<proteinExistence type="predicted"/>
<keyword evidence="5" id="KW-0378">Hydrolase</keyword>
<keyword evidence="8" id="KW-0326">Glycosidase</keyword>
<dbReference type="AlphaFoldDB" id="A0A1S3DJS5"/>
<name>A0A1S3DJS5_DIACI</name>
<dbReference type="FunFam" id="1.10.530.10:FF:000019">
    <property type="entry name" value="lysozyme"/>
    <property type="match status" value="1"/>
</dbReference>
<feature type="signal peptide" evidence="10">
    <location>
        <begin position="1"/>
        <end position="24"/>
    </location>
</feature>
<evidence type="ECO:0000256" key="7">
    <source>
        <dbReference type="ARBA" id="ARBA00023157"/>
    </source>
</evidence>
<dbReference type="Pfam" id="PF05497">
    <property type="entry name" value="Destabilase"/>
    <property type="match status" value="1"/>
</dbReference>
<dbReference type="OMA" id="SISRAYW"/>
<comment type="catalytic activity">
    <reaction evidence="1">
        <text>Hydrolysis of (1-&gt;4)-beta-linkages between N-acetylmuramic acid and N-acetyl-D-glucosamine residues in a peptidoglycan and between N-acetyl-D-glucosamine residues in chitodextrins.</text>
        <dbReference type="EC" id="3.2.1.17"/>
    </reaction>
</comment>
<keyword evidence="6" id="KW-0044">Antibiotic</keyword>
<dbReference type="Proteomes" id="UP000079169">
    <property type="component" value="Unplaced"/>
</dbReference>
<feature type="disulfide bond" evidence="9">
    <location>
        <begin position="40"/>
        <end position="46"/>
    </location>
</feature>
<evidence type="ECO:0000256" key="8">
    <source>
        <dbReference type="ARBA" id="ARBA00023295"/>
    </source>
</evidence>
<evidence type="ECO:0000256" key="6">
    <source>
        <dbReference type="ARBA" id="ARBA00023022"/>
    </source>
</evidence>
<protein>
    <recommendedName>
        <fullName evidence="2">lysozyme</fullName>
        <ecNumber evidence="2">3.2.1.17</ecNumber>
    </recommendedName>
</protein>
<reference evidence="12" key="1">
    <citation type="submission" date="2025-08" db="UniProtKB">
        <authorList>
            <consortium name="RefSeq"/>
        </authorList>
    </citation>
    <scope>IDENTIFICATION</scope>
</reference>
<dbReference type="PROSITE" id="PS51909">
    <property type="entry name" value="LYSOZYME_I"/>
    <property type="match status" value="1"/>
</dbReference>
<evidence type="ECO:0000256" key="10">
    <source>
        <dbReference type="SAM" id="SignalP"/>
    </source>
</evidence>
<evidence type="ECO:0000256" key="2">
    <source>
        <dbReference type="ARBA" id="ARBA00012732"/>
    </source>
</evidence>
<feature type="chain" id="PRO_5010353303" description="lysozyme" evidence="10">
    <location>
        <begin position="25"/>
        <end position="159"/>
    </location>
</feature>
<dbReference type="PANTHER" id="PTHR11195">
    <property type="entry name" value="DESTABILASE-RELATED"/>
    <property type="match status" value="1"/>
</dbReference>
<evidence type="ECO:0000256" key="1">
    <source>
        <dbReference type="ARBA" id="ARBA00000632"/>
    </source>
</evidence>
<dbReference type="GO" id="GO:0003796">
    <property type="term" value="F:lysozyme activity"/>
    <property type="evidence" value="ECO:0007669"/>
    <property type="project" value="UniProtKB-EC"/>
</dbReference>
<keyword evidence="11" id="KW-1185">Reference proteome</keyword>
<dbReference type="RefSeq" id="XP_008483156.1">
    <property type="nucleotide sequence ID" value="XM_008484934.3"/>
</dbReference>
<evidence type="ECO:0000313" key="11">
    <source>
        <dbReference type="Proteomes" id="UP000079169"/>
    </source>
</evidence>
<keyword evidence="4" id="KW-0081">Bacteriolytic enzyme</keyword>
<feature type="disulfide bond" evidence="9">
    <location>
        <begin position="35"/>
        <end position="119"/>
    </location>
</feature>
<feature type="disulfide bond" evidence="9">
    <location>
        <begin position="52"/>
        <end position="57"/>
    </location>
</feature>
<dbReference type="EC" id="3.2.1.17" evidence="2"/>